<reference evidence="1" key="1">
    <citation type="submission" date="2018-01" db="EMBL/GenBank/DDBJ databases">
        <title>Genomic characterization of Leptospira inadai serogroup Lyme isolated from captured rat in Brazil and comparative analysis with human reference strain.</title>
        <authorList>
            <person name="Moreno L.Z."/>
            <person name="Loureiro A.P."/>
            <person name="Miraglia F."/>
            <person name="Kremer F.S."/>
            <person name="Eslabao M.R."/>
            <person name="Dellagostin O.A."/>
            <person name="Lilenbaum W."/>
            <person name="Moreno A.M."/>
        </authorList>
    </citation>
    <scope>NUCLEOTIDE SEQUENCE [LARGE SCALE GENOMIC DNA]</scope>
    <source>
        <strain evidence="1">M34/99</strain>
    </source>
</reference>
<evidence type="ECO:0000313" key="2">
    <source>
        <dbReference type="Proteomes" id="UP000094669"/>
    </source>
</evidence>
<dbReference type="Proteomes" id="UP000094669">
    <property type="component" value="Unassembled WGS sequence"/>
</dbReference>
<sequence>MLPEPRRQIKLKHASFSKIRSPVFFSTSKFQGRILAFRNLPVLKGDDYLGEAGKTEDFGRKNSQNVGTMTAHRSFQNRKQNNYDKIYLWTKEKLAKLNIEEPNKGN</sequence>
<keyword evidence="2" id="KW-1185">Reference proteome</keyword>
<accession>A0ABX4YNV5</accession>
<name>A0ABX4YNV5_9LEPT</name>
<protein>
    <submittedName>
        <fullName evidence="1">Uncharacterized protein</fullName>
    </submittedName>
</protein>
<proteinExistence type="predicted"/>
<comment type="caution">
    <text evidence="1">The sequence shown here is derived from an EMBL/GenBank/DDBJ whole genome shotgun (WGS) entry which is preliminary data.</text>
</comment>
<organism evidence="1 2">
    <name type="scientific">Leptospira inadai serovar Lyme</name>
    <dbReference type="NCBI Taxonomy" id="293084"/>
    <lineage>
        <taxon>Bacteria</taxon>
        <taxon>Pseudomonadati</taxon>
        <taxon>Spirochaetota</taxon>
        <taxon>Spirochaetia</taxon>
        <taxon>Leptospirales</taxon>
        <taxon>Leptospiraceae</taxon>
        <taxon>Leptospira</taxon>
    </lineage>
</organism>
<evidence type="ECO:0000313" key="1">
    <source>
        <dbReference type="EMBL" id="PNV76959.1"/>
    </source>
</evidence>
<gene>
    <name evidence="1" type="ORF">BES34_001415</name>
</gene>
<dbReference type="EMBL" id="MCRM02000001">
    <property type="protein sequence ID" value="PNV76959.1"/>
    <property type="molecule type" value="Genomic_DNA"/>
</dbReference>